<evidence type="ECO:0000256" key="2">
    <source>
        <dbReference type="ARBA" id="ARBA00009035"/>
    </source>
</evidence>
<name>A0ABT5L5D9_9ALTE</name>
<dbReference type="NCBIfam" id="NF001557">
    <property type="entry name" value="PRK00378.1"/>
    <property type="match status" value="1"/>
</dbReference>
<dbReference type="RefSeq" id="WP_273640001.1">
    <property type="nucleotide sequence ID" value="NZ_JAQQXP010000001.1"/>
</dbReference>
<dbReference type="InterPro" id="IPR007358">
    <property type="entry name" value="Nucleoid_associated_NdpA"/>
</dbReference>
<evidence type="ECO:0000256" key="3">
    <source>
        <dbReference type="ARBA" id="ARBA00022490"/>
    </source>
</evidence>
<keyword evidence="3" id="KW-0963">Cytoplasm</keyword>
<protein>
    <submittedName>
        <fullName evidence="4">Nucleoid-associated protein YejK</fullName>
    </submittedName>
</protein>
<evidence type="ECO:0000256" key="1">
    <source>
        <dbReference type="ARBA" id="ARBA00004453"/>
    </source>
</evidence>
<dbReference type="PANTHER" id="PTHR38772">
    <property type="match status" value="1"/>
</dbReference>
<comment type="similarity">
    <text evidence="2">Belongs to the YejK family.</text>
</comment>
<gene>
    <name evidence="4" type="primary">yejK</name>
    <name evidence="4" type="ORF">OIK42_09410</name>
</gene>
<dbReference type="EMBL" id="JAQQXP010000001">
    <property type="protein sequence ID" value="MDC8830978.1"/>
    <property type="molecule type" value="Genomic_DNA"/>
</dbReference>
<dbReference type="Proteomes" id="UP001218788">
    <property type="component" value="Unassembled WGS sequence"/>
</dbReference>
<dbReference type="Pfam" id="PF04245">
    <property type="entry name" value="NA37"/>
    <property type="match status" value="1"/>
</dbReference>
<evidence type="ECO:0000313" key="4">
    <source>
        <dbReference type="EMBL" id="MDC8830978.1"/>
    </source>
</evidence>
<organism evidence="4 5">
    <name type="scientific">Alteromonas gilva</name>
    <dbReference type="NCBI Taxonomy" id="2987522"/>
    <lineage>
        <taxon>Bacteria</taxon>
        <taxon>Pseudomonadati</taxon>
        <taxon>Pseudomonadota</taxon>
        <taxon>Gammaproteobacteria</taxon>
        <taxon>Alteromonadales</taxon>
        <taxon>Alteromonadaceae</taxon>
        <taxon>Alteromonas/Salinimonas group</taxon>
        <taxon>Alteromonas</taxon>
    </lineage>
</organism>
<proteinExistence type="inferred from homology"/>
<sequence>MSILIHHFVVHQLFVNNEGKMQIIPRDGCVPVTPALEQLGQQLHHTFVSKPGKGVGHFLQDQNSEESAAQFAPALDSYLAHHESSPSDSDTVFVPFTRTAGDLLLKSLVDTGQVETGFVLFVHYEYLATQYLLVTLLNTKAHVEIDQQLELNSREHLDLAKMQLALRIDLTQYRIQPEQQRYISFIKGRMGRKVSDFFMQFVGCEEKVDVKQQNKQLISSVESYLSSEGLDADEKTAHRDEVSSYFKQQIESGDSVKISELAEKLPRDEENHRDFMQFTQALESPMEPEVQPDPAALRQLAKFSGQGGGVSLSFERKLLGDRVIYHPDSDTLTIKGLPPNLKDQLMRNS</sequence>
<comment type="caution">
    <text evidence="4">The sequence shown here is derived from an EMBL/GenBank/DDBJ whole genome shotgun (WGS) entry which is preliminary data.</text>
</comment>
<keyword evidence="5" id="KW-1185">Reference proteome</keyword>
<comment type="subcellular location">
    <subcellularLocation>
        <location evidence="1">Cytoplasm</location>
        <location evidence="1">Nucleoid</location>
    </subcellularLocation>
</comment>
<dbReference type="PANTHER" id="PTHR38772:SF1">
    <property type="entry name" value="NUCLEOID-ASSOCIATED PROTEIN YEJK"/>
    <property type="match status" value="1"/>
</dbReference>
<reference evidence="4 5" key="1">
    <citation type="submission" date="2022-10" db="EMBL/GenBank/DDBJ databases">
        <title>Alteromonas sp. chi3 Genome sequencing.</title>
        <authorList>
            <person name="Park S."/>
        </authorList>
    </citation>
    <scope>NUCLEOTIDE SEQUENCE [LARGE SCALE GENOMIC DNA]</scope>
    <source>
        <strain evidence="5">chi3</strain>
    </source>
</reference>
<evidence type="ECO:0000313" key="5">
    <source>
        <dbReference type="Proteomes" id="UP001218788"/>
    </source>
</evidence>
<accession>A0ABT5L5D9</accession>